<protein>
    <submittedName>
        <fullName evidence="2">Uncharacterized protein</fullName>
    </submittedName>
</protein>
<feature type="compositionally biased region" description="Basic and acidic residues" evidence="1">
    <location>
        <begin position="194"/>
        <end position="212"/>
    </location>
</feature>
<evidence type="ECO:0000256" key="1">
    <source>
        <dbReference type="SAM" id="MobiDB-lite"/>
    </source>
</evidence>
<reference evidence="2" key="1">
    <citation type="journal article" date="2020" name="Fungal Divers.">
        <title>Resolving the Mortierellaceae phylogeny through synthesis of multi-gene phylogenetics and phylogenomics.</title>
        <authorList>
            <person name="Vandepol N."/>
            <person name="Liber J."/>
            <person name="Desiro A."/>
            <person name="Na H."/>
            <person name="Kennedy M."/>
            <person name="Barry K."/>
            <person name="Grigoriev I.V."/>
            <person name="Miller A.N."/>
            <person name="O'Donnell K."/>
            <person name="Stajich J.E."/>
            <person name="Bonito G."/>
        </authorList>
    </citation>
    <scope>NUCLEOTIDE SEQUENCE</scope>
    <source>
        <strain evidence="2">KOD1015</strain>
    </source>
</reference>
<dbReference type="EMBL" id="JAABOA010002374">
    <property type="protein sequence ID" value="KAF9579954.1"/>
    <property type="molecule type" value="Genomic_DNA"/>
</dbReference>
<evidence type="ECO:0000313" key="2">
    <source>
        <dbReference type="EMBL" id="KAF9579954.1"/>
    </source>
</evidence>
<sequence>ESNIADALLHDTTLRLQDGGTLKVSKGPEKAVQYWRKESGQYVEGVMESPAEQVQNKATASTSNVNHAGLHHPLAQTPLLVLPPASSAYHSGSNPNASSSNIVASTERMQEILDRMFSDQDGDEGDSDTISEGDESVSTFSDRVSAAIMAIQQKQQDELMDAQSMYRSDILEPVLEHLDPDAEHDEAGDEAEESEGRDSSTSRKAGEDDRPTIKRSGTGPGSDRIIRPNALKRAYSGPVRSSTSSPSFYPRSSPTISRSGSPSPSMHLRPSKSGTLGGGRPLAQTPLYPPPVLPPFLGTLSRQSSHQSLRSLGGTSGGAGTNGLVRQGSVELRAGLVRKPSKGLIVQLPDKNVMDGSDPLTLQSMEKDESLRQEARKTEEGAVGAIEERK</sequence>
<feature type="non-terminal residue" evidence="2">
    <location>
        <position position="1"/>
    </location>
</feature>
<feature type="region of interest" description="Disordered" evidence="1">
    <location>
        <begin position="183"/>
        <end position="324"/>
    </location>
</feature>
<accession>A0A9P6KC37</accession>
<feature type="compositionally biased region" description="Low complexity" evidence="1">
    <location>
        <begin position="235"/>
        <end position="265"/>
    </location>
</feature>
<dbReference type="AlphaFoldDB" id="A0A9P6KC37"/>
<feature type="compositionally biased region" description="Basic and acidic residues" evidence="1">
    <location>
        <begin position="365"/>
        <end position="390"/>
    </location>
</feature>
<gene>
    <name evidence="2" type="ORF">BGW38_003579</name>
</gene>
<feature type="compositionally biased region" description="Acidic residues" evidence="1">
    <location>
        <begin position="120"/>
        <end position="135"/>
    </location>
</feature>
<name>A0A9P6KC37_9FUNG</name>
<comment type="caution">
    <text evidence="2">The sequence shown here is derived from an EMBL/GenBank/DDBJ whole genome shotgun (WGS) entry which is preliminary data.</text>
</comment>
<feature type="region of interest" description="Disordered" evidence="1">
    <location>
        <begin position="356"/>
        <end position="390"/>
    </location>
</feature>
<proteinExistence type="predicted"/>
<feature type="region of interest" description="Disordered" evidence="1">
    <location>
        <begin position="118"/>
        <end position="138"/>
    </location>
</feature>
<feature type="compositionally biased region" description="Acidic residues" evidence="1">
    <location>
        <begin position="183"/>
        <end position="193"/>
    </location>
</feature>
<organism evidence="2 3">
    <name type="scientific">Lunasporangiospora selenospora</name>
    <dbReference type="NCBI Taxonomy" id="979761"/>
    <lineage>
        <taxon>Eukaryota</taxon>
        <taxon>Fungi</taxon>
        <taxon>Fungi incertae sedis</taxon>
        <taxon>Mucoromycota</taxon>
        <taxon>Mortierellomycotina</taxon>
        <taxon>Mortierellomycetes</taxon>
        <taxon>Mortierellales</taxon>
        <taxon>Mortierellaceae</taxon>
        <taxon>Lunasporangiospora</taxon>
    </lineage>
</organism>
<evidence type="ECO:0000313" key="3">
    <source>
        <dbReference type="Proteomes" id="UP000780801"/>
    </source>
</evidence>
<feature type="compositionally biased region" description="Low complexity" evidence="1">
    <location>
        <begin position="295"/>
        <end position="313"/>
    </location>
</feature>
<dbReference type="Proteomes" id="UP000780801">
    <property type="component" value="Unassembled WGS sequence"/>
</dbReference>
<keyword evidence="3" id="KW-1185">Reference proteome</keyword>
<dbReference type="OrthoDB" id="2115177at2759"/>